<sequence>MPLPFPSESAPIIDTVILAALELERAAVVRALGEYVEYPWRGRKLQMGTIGDRRILVVPLDGMGNVNSAYVAQRAIGIWNPAQVLLVGIAGGARAGAGDLALGDVLVPEQVVGYELAKVTPTGAVPRYEVYRPDQELLAVARGVAADDWTTGIRIARPDDSLAVPCARFGPVLCGEKVVADETFLASLQTSWPKAIGIEMEALGVALAAYRGGPGFLMVKAVCDFAGEDKDDLWQRYAADAAARFAVAVLHAFSAPGAAGQRVQAKPLGAVNTFPGTVKLVVCQRLLDDWEKVADYFDVPPHNRAPFRHGRQARDLWVWLEIRDKLHELPDALTVIGRADLAEILRDSQA</sequence>
<dbReference type="InterPro" id="IPR048915">
    <property type="entry name" value="bDLD3"/>
</dbReference>
<dbReference type="Pfam" id="PF01048">
    <property type="entry name" value="PNP_UDP_1"/>
    <property type="match status" value="1"/>
</dbReference>
<evidence type="ECO:0000259" key="2">
    <source>
        <dbReference type="Pfam" id="PF20690"/>
    </source>
</evidence>
<evidence type="ECO:0000313" key="3">
    <source>
        <dbReference type="EMBL" id="MTE13673.1"/>
    </source>
</evidence>
<dbReference type="RefSeq" id="WP_154788099.1">
    <property type="nucleotide sequence ID" value="NZ_WMBB01000005.1"/>
</dbReference>
<keyword evidence="4" id="KW-1185">Reference proteome</keyword>
<reference evidence="3 4" key="1">
    <citation type="submission" date="2019-11" db="EMBL/GenBank/DDBJ databases">
        <title>Nocardia sp. nov. CT2-14 isolated from soil.</title>
        <authorList>
            <person name="Kanchanasin P."/>
            <person name="Tanasupawat S."/>
            <person name="Yuki M."/>
            <person name="Kudo T."/>
        </authorList>
    </citation>
    <scope>NUCLEOTIDE SEQUENCE [LARGE SCALE GENOMIC DNA]</scope>
    <source>
        <strain evidence="3 4">CT2-14</strain>
    </source>
</reference>
<dbReference type="GO" id="GO:0008782">
    <property type="term" value="F:adenosylhomocysteine nucleosidase activity"/>
    <property type="evidence" value="ECO:0007669"/>
    <property type="project" value="TreeGrafter"/>
</dbReference>
<dbReference type="GO" id="GO:0009116">
    <property type="term" value="P:nucleoside metabolic process"/>
    <property type="evidence" value="ECO:0007669"/>
    <property type="project" value="InterPro"/>
</dbReference>
<proteinExistence type="predicted"/>
<protein>
    <submittedName>
        <fullName evidence="3">Uncharacterized protein</fullName>
    </submittedName>
</protein>
<evidence type="ECO:0000259" key="1">
    <source>
        <dbReference type="Pfam" id="PF01048"/>
    </source>
</evidence>
<feature type="domain" description="Bacterial Death-like" evidence="2">
    <location>
        <begin position="276"/>
        <end position="347"/>
    </location>
</feature>
<dbReference type="Gene3D" id="3.40.50.1580">
    <property type="entry name" value="Nucleoside phosphorylase domain"/>
    <property type="match status" value="1"/>
</dbReference>
<dbReference type="Pfam" id="PF20690">
    <property type="entry name" value="bDLD3"/>
    <property type="match status" value="1"/>
</dbReference>
<organism evidence="3 4">
    <name type="scientific">Nocardia aurantiaca</name>
    <dbReference type="NCBI Taxonomy" id="2675850"/>
    <lineage>
        <taxon>Bacteria</taxon>
        <taxon>Bacillati</taxon>
        <taxon>Actinomycetota</taxon>
        <taxon>Actinomycetes</taxon>
        <taxon>Mycobacteriales</taxon>
        <taxon>Nocardiaceae</taxon>
        <taxon>Nocardia</taxon>
    </lineage>
</organism>
<accession>A0A6I3KSE3</accession>
<gene>
    <name evidence="3" type="ORF">GLP40_12935</name>
</gene>
<dbReference type="AlphaFoldDB" id="A0A6I3KSE3"/>
<dbReference type="InterPro" id="IPR000845">
    <property type="entry name" value="Nucleoside_phosphorylase_d"/>
</dbReference>
<dbReference type="Proteomes" id="UP000432464">
    <property type="component" value="Unassembled WGS sequence"/>
</dbReference>
<dbReference type="GO" id="GO:0019284">
    <property type="term" value="P:L-methionine salvage from S-adenosylmethionine"/>
    <property type="evidence" value="ECO:0007669"/>
    <property type="project" value="TreeGrafter"/>
</dbReference>
<dbReference type="PANTHER" id="PTHR46832:SF1">
    <property type="entry name" value="5'-METHYLTHIOADENOSINE_S-ADENOSYLHOMOCYSTEINE NUCLEOSIDASE"/>
    <property type="match status" value="1"/>
</dbReference>
<comment type="caution">
    <text evidence="3">The sequence shown here is derived from an EMBL/GenBank/DDBJ whole genome shotgun (WGS) entry which is preliminary data.</text>
</comment>
<dbReference type="GO" id="GO:0008930">
    <property type="term" value="F:methylthioadenosine nucleosidase activity"/>
    <property type="evidence" value="ECO:0007669"/>
    <property type="project" value="TreeGrafter"/>
</dbReference>
<feature type="domain" description="Nucleoside phosphorylase" evidence="1">
    <location>
        <begin position="16"/>
        <end position="249"/>
    </location>
</feature>
<dbReference type="SUPFAM" id="SSF53167">
    <property type="entry name" value="Purine and uridine phosphorylases"/>
    <property type="match status" value="1"/>
</dbReference>
<dbReference type="InterPro" id="IPR035994">
    <property type="entry name" value="Nucleoside_phosphorylase_sf"/>
</dbReference>
<name>A0A6I3KSE3_9NOCA</name>
<dbReference type="EMBL" id="WMBB01000005">
    <property type="protein sequence ID" value="MTE13673.1"/>
    <property type="molecule type" value="Genomic_DNA"/>
</dbReference>
<dbReference type="GO" id="GO:0005829">
    <property type="term" value="C:cytosol"/>
    <property type="evidence" value="ECO:0007669"/>
    <property type="project" value="TreeGrafter"/>
</dbReference>
<dbReference type="PANTHER" id="PTHR46832">
    <property type="entry name" value="5'-METHYLTHIOADENOSINE/S-ADENOSYLHOMOCYSTEINE NUCLEOSIDASE"/>
    <property type="match status" value="1"/>
</dbReference>
<evidence type="ECO:0000313" key="4">
    <source>
        <dbReference type="Proteomes" id="UP000432464"/>
    </source>
</evidence>